<organism evidence="2">
    <name type="scientific">Rotavirus G</name>
    <dbReference type="NCBI Taxonomy" id="183407"/>
    <lineage>
        <taxon>Viruses</taxon>
        <taxon>Riboviria</taxon>
        <taxon>Orthornavirae</taxon>
        <taxon>Duplornaviricota</taxon>
        <taxon>Resentoviricetes</taxon>
        <taxon>Reovirales</taxon>
        <taxon>Sedoreoviridae</taxon>
        <taxon>Rotavirus</taxon>
        <taxon>Rotavirus gammagastroenteritidis</taxon>
    </lineage>
</organism>
<dbReference type="InterPro" id="IPR038017">
    <property type="entry name" value="Rota_VP4_MID_sf"/>
</dbReference>
<dbReference type="InterPro" id="IPR035330">
    <property type="entry name" value="Rota_VP4_MID"/>
</dbReference>
<dbReference type="EMBL" id="MF768267">
    <property type="protein sequence ID" value="AXF38060.1"/>
    <property type="molecule type" value="Genomic_RNA"/>
</dbReference>
<proteinExistence type="predicted"/>
<feature type="domain" description="Rotavirus VP4 membrane interaction" evidence="1">
    <location>
        <begin position="225"/>
        <end position="411"/>
    </location>
</feature>
<dbReference type="Pfam" id="PF17477">
    <property type="entry name" value="Rota_VP4_MID"/>
    <property type="match status" value="1"/>
</dbReference>
<evidence type="ECO:0000259" key="1">
    <source>
        <dbReference type="Pfam" id="PF17477"/>
    </source>
</evidence>
<name>A0A345ANN8_9REOV</name>
<protein>
    <submittedName>
        <fullName evidence="2">VP4</fullName>
    </submittedName>
</protein>
<sequence>MLSYIRRELLTDLEGQSSSNLVDDDENVSRRKQYDKVRDEELPIQSGEYYCYRSKREVVEYNINLVKFTLGENSYDSTDEEVKLSEQEYSANATLQGISFEKLNLRFQIEAIGDDSSISNRTITRLSDVIFSRKENTQGTYIVSSQNELQTEDIYTIVDILNANDNTYRVNNVKISLSNVCYEYDNKYETSDRKLSYINSKPSCGLTTESRTQMEHTETTTNMNAKTIINEQEDGYWKTITETTSILLKFSLEGQGVMGGAFKNHLVSSSFKKIEEQYSYERDGEIVNAVTITYPKPTAKAGQYSSNALQTSYNGQFAVLQPGDYIDVWYSEDKWQINNAIYMKNVQTDSQASGNFYTLSTELIFRMNYIPALATINNNSGMIDYRIVSCGAAQMDASSYTGLSILFRFLCEAPTEKRYFTEDTVVPQSFPYIYAASIGREVRLQGNNMVIPAQSAIGYGSGYPKQTKEHRMTISYTVLKPSDPEFVTGGDNYIESITTELYDIVRDLQQQINDIKADINIQGVISSVFEAITNFPEFMQLFKGFTKIFKQKKEALRILQKKKKNDVREDIDLQYAELLSETNIDKALNIENIELLPEEFNMAIVHNTYRRAISKDIDAFVIASSYKPTVYTKPEIVKKYVKDDIKNLHIAEVDPMTRVINILTDKAEILTYKVDKAIMENVLSEISTTRNRSLFSLNMRKQIAVKNEFSSYGDLLQRMMNDKELIDITNSLSNTELEEIFTEIYDRLVLHLQNF</sequence>
<accession>A0A345ANN8</accession>
<reference evidence="2" key="1">
    <citation type="journal article" date="2018" name="Zhongguo Dong Wu Jian Yi">
        <title>Genome Analysis of the Pigeon Rotavirus Group G Isolated in China.</title>
        <authorList>
            <person name="Wang K."/>
            <person name="Wang S."/>
            <person name="Zhuang Q."/>
            <person name="Qiu Y."/>
            <person name="Hou G."/>
        </authorList>
    </citation>
    <scope>NUCLEOTIDE SEQUENCE</scope>
    <source>
        <strain evidence="2">Pigeon/China/10/2014</strain>
    </source>
</reference>
<dbReference type="SUPFAM" id="SSF111379">
    <property type="entry name" value="VP4 membrane interaction domain"/>
    <property type="match status" value="1"/>
</dbReference>
<evidence type="ECO:0000313" key="2">
    <source>
        <dbReference type="EMBL" id="AXF38060.1"/>
    </source>
</evidence>
<gene>
    <name evidence="2" type="primary">VP4</name>
</gene>